<protein>
    <recommendedName>
        <fullName evidence="4">Glutathione-dependent peroxiredoxin</fullName>
        <ecNumber evidence="4">1.11.1.27</ecNumber>
    </recommendedName>
</protein>
<dbReference type="STRING" id="1367847.JCM7686_1396"/>
<comment type="similarity">
    <text evidence="4">Belongs to the peroxiredoxin family. Prx5 subfamily.</text>
</comment>
<feature type="active site" description="Cysteine sulfenic acid (-SOH) intermediate" evidence="3">
    <location>
        <position position="62"/>
    </location>
</feature>
<organism evidence="6 7">
    <name type="scientific">Paracoccus aminophilus JCM 7686</name>
    <dbReference type="NCBI Taxonomy" id="1367847"/>
    <lineage>
        <taxon>Bacteria</taxon>
        <taxon>Pseudomonadati</taxon>
        <taxon>Pseudomonadota</taxon>
        <taxon>Alphaproteobacteria</taxon>
        <taxon>Rhodobacterales</taxon>
        <taxon>Paracoccaceae</taxon>
        <taxon>Paracoccus</taxon>
    </lineage>
</organism>
<dbReference type="GO" id="GO:0042744">
    <property type="term" value="P:hydrogen peroxide catabolic process"/>
    <property type="evidence" value="ECO:0007669"/>
    <property type="project" value="TreeGrafter"/>
</dbReference>
<dbReference type="GO" id="GO:0045454">
    <property type="term" value="P:cell redox homeostasis"/>
    <property type="evidence" value="ECO:0007669"/>
    <property type="project" value="TreeGrafter"/>
</dbReference>
<dbReference type="GO" id="GO:0005737">
    <property type="term" value="C:cytoplasm"/>
    <property type="evidence" value="ECO:0007669"/>
    <property type="project" value="TreeGrafter"/>
</dbReference>
<dbReference type="InterPro" id="IPR037944">
    <property type="entry name" value="PRX5-like"/>
</dbReference>
<keyword evidence="4" id="KW-0049">Antioxidant</keyword>
<evidence type="ECO:0000259" key="5">
    <source>
        <dbReference type="PROSITE" id="PS51352"/>
    </source>
</evidence>
<dbReference type="Gene3D" id="3.40.30.10">
    <property type="entry name" value="Glutaredoxin"/>
    <property type="match status" value="1"/>
</dbReference>
<comment type="function">
    <text evidence="4">Thiol-specific peroxidase that catalyzes the reduction of hydrogen peroxide and organic hydroperoxides to water and alcohols, respectively. Plays a role in cell protection against oxidative stress by detoxifying peroxides.</text>
</comment>
<dbReference type="InterPro" id="IPR013740">
    <property type="entry name" value="Redoxin"/>
</dbReference>
<dbReference type="InterPro" id="IPR036249">
    <property type="entry name" value="Thioredoxin-like_sf"/>
</dbReference>
<comment type="catalytic activity">
    <reaction evidence="4">
        <text>a hydroperoxide + 2 glutathione = an alcohol + glutathione disulfide + H2O</text>
        <dbReference type="Rhea" id="RHEA:62632"/>
        <dbReference type="ChEBI" id="CHEBI:15377"/>
        <dbReference type="ChEBI" id="CHEBI:30879"/>
        <dbReference type="ChEBI" id="CHEBI:35924"/>
        <dbReference type="ChEBI" id="CHEBI:57925"/>
        <dbReference type="ChEBI" id="CHEBI:58297"/>
        <dbReference type="EC" id="1.11.1.27"/>
    </reaction>
</comment>
<dbReference type="CDD" id="cd03013">
    <property type="entry name" value="PRX5_like"/>
    <property type="match status" value="1"/>
</dbReference>
<dbReference type="PANTHER" id="PTHR10430">
    <property type="entry name" value="PEROXIREDOXIN"/>
    <property type="match status" value="1"/>
</dbReference>
<reference evidence="6 7" key="1">
    <citation type="journal article" date="2014" name="BMC Genomics">
        <title>Architecture and functions of a multipartite genome of the methylotrophic bacterium Paracoccus aminophilus JCM 7686, containing primary and secondary chromids.</title>
        <authorList>
            <person name="Dziewit L."/>
            <person name="Czarnecki J."/>
            <person name="Wibberg D."/>
            <person name="Radlinska M."/>
            <person name="Mrozek P."/>
            <person name="Szymczak M."/>
            <person name="Schluter A."/>
            <person name="Puhler A."/>
            <person name="Bartosik D."/>
        </authorList>
    </citation>
    <scope>NUCLEOTIDE SEQUENCE [LARGE SCALE GENOMIC DNA]</scope>
    <source>
        <strain evidence="6">JCM 7686</strain>
    </source>
</reference>
<dbReference type="SUPFAM" id="SSF52833">
    <property type="entry name" value="Thioredoxin-like"/>
    <property type="match status" value="1"/>
</dbReference>
<dbReference type="Proteomes" id="UP000015480">
    <property type="component" value="Chromosome"/>
</dbReference>
<dbReference type="PATRIC" id="fig|1367847.3.peg.1367"/>
<sequence>MTKVLVMKTGETVPFVTFQTRVRDDSLPGPNPYRWQPMTSDDYFKHRRVLLFSLPGAFTPTCTTYQLPGFEAAAVGLKALGLDEIYCISVNDSFVMNQWAKSLDLDMVQVIPDGSGEFTERMGMLVRKDNLGFGARSWRYAAIVNDGVIEAWFEEPGRVDDCPSDPYGATSPQSILDWLRDNPAKNAA</sequence>
<dbReference type="EC" id="1.11.1.27" evidence="4"/>
<dbReference type="HOGENOM" id="CLU_072440_2_0_5"/>
<proteinExistence type="inferred from homology"/>
<keyword evidence="2 4" id="KW-0560">Oxidoreductase</keyword>
<dbReference type="KEGG" id="pami:JCM7686_1396"/>
<keyword evidence="1 4" id="KW-0575">Peroxidase</keyword>
<dbReference type="Pfam" id="PF08534">
    <property type="entry name" value="Redoxin"/>
    <property type="match status" value="1"/>
</dbReference>
<dbReference type="EMBL" id="CP006650">
    <property type="protein sequence ID" value="AGT08497.1"/>
    <property type="molecule type" value="Genomic_DNA"/>
</dbReference>
<accession>S5XTJ2</accession>
<name>S5XTJ2_PARAH</name>
<evidence type="ECO:0000256" key="2">
    <source>
        <dbReference type="ARBA" id="ARBA00023002"/>
    </source>
</evidence>
<dbReference type="AlphaFoldDB" id="S5XTJ2"/>
<keyword evidence="7" id="KW-1185">Reference proteome</keyword>
<dbReference type="eggNOG" id="COG0678">
    <property type="taxonomic scope" value="Bacteria"/>
</dbReference>
<gene>
    <name evidence="6" type="ORF">JCM7686_1396</name>
</gene>
<dbReference type="PROSITE" id="PS51352">
    <property type="entry name" value="THIOREDOXIN_2"/>
    <property type="match status" value="1"/>
</dbReference>
<dbReference type="PANTHER" id="PTHR10430:SF16">
    <property type="entry name" value="PEROXIREDOXIN-5, MITOCHONDRIAL"/>
    <property type="match status" value="1"/>
</dbReference>
<feature type="domain" description="Thioredoxin" evidence="5">
    <location>
        <begin position="7"/>
        <end position="184"/>
    </location>
</feature>
<evidence type="ECO:0000313" key="6">
    <source>
        <dbReference type="EMBL" id="AGT08497.1"/>
    </source>
</evidence>
<evidence type="ECO:0000256" key="3">
    <source>
        <dbReference type="PIRSR" id="PIRSR637944-1"/>
    </source>
</evidence>
<dbReference type="GO" id="GO:0034599">
    <property type="term" value="P:cellular response to oxidative stress"/>
    <property type="evidence" value="ECO:0007669"/>
    <property type="project" value="InterPro"/>
</dbReference>
<evidence type="ECO:0000313" key="7">
    <source>
        <dbReference type="Proteomes" id="UP000015480"/>
    </source>
</evidence>
<dbReference type="GO" id="GO:0008379">
    <property type="term" value="F:thioredoxin peroxidase activity"/>
    <property type="evidence" value="ECO:0007669"/>
    <property type="project" value="InterPro"/>
</dbReference>
<dbReference type="InterPro" id="IPR013766">
    <property type="entry name" value="Thioredoxin_domain"/>
</dbReference>
<evidence type="ECO:0000256" key="1">
    <source>
        <dbReference type="ARBA" id="ARBA00022559"/>
    </source>
</evidence>
<evidence type="ECO:0000256" key="4">
    <source>
        <dbReference type="RuleBase" id="RU366011"/>
    </source>
</evidence>
<keyword evidence="4" id="KW-0676">Redox-active center</keyword>